<dbReference type="GO" id="GO:0016972">
    <property type="term" value="F:thiol oxidase activity"/>
    <property type="evidence" value="ECO:0007669"/>
    <property type="project" value="InterPro"/>
</dbReference>
<dbReference type="EMBL" id="CAJVQA010001244">
    <property type="protein sequence ID" value="CAG8507850.1"/>
    <property type="molecule type" value="Genomic_DNA"/>
</dbReference>
<evidence type="ECO:0000256" key="3">
    <source>
        <dbReference type="ARBA" id="ARBA00008277"/>
    </source>
</evidence>
<feature type="active site" evidence="16">
    <location>
        <position position="390"/>
    </location>
</feature>
<dbReference type="PIRSF" id="PIRSF017205">
    <property type="entry name" value="ERO1"/>
    <property type="match status" value="1"/>
</dbReference>
<protein>
    <submittedName>
        <fullName evidence="19">10575_t:CDS:1</fullName>
    </submittedName>
</protein>
<reference evidence="19" key="1">
    <citation type="submission" date="2021-06" db="EMBL/GenBank/DDBJ databases">
        <authorList>
            <person name="Kallberg Y."/>
            <person name="Tangrot J."/>
            <person name="Rosling A."/>
        </authorList>
    </citation>
    <scope>NUCLEOTIDE SEQUENCE</scope>
    <source>
        <strain evidence="19">FL966</strain>
    </source>
</reference>
<dbReference type="InterPro" id="IPR037192">
    <property type="entry name" value="ERO1-like_sf"/>
</dbReference>
<dbReference type="GO" id="GO:0034975">
    <property type="term" value="P:protein folding in endoplasmic reticulum"/>
    <property type="evidence" value="ECO:0007669"/>
    <property type="project" value="InterPro"/>
</dbReference>
<feature type="binding site" evidence="17">
    <location>
        <position position="182"/>
    </location>
    <ligand>
        <name>FAD</name>
        <dbReference type="ChEBI" id="CHEBI:57692"/>
    </ligand>
</feature>
<keyword evidence="8" id="KW-0256">Endoplasmic reticulum</keyword>
<keyword evidence="20" id="KW-1185">Reference proteome</keyword>
<keyword evidence="14" id="KW-0325">Glycoprotein</keyword>
<dbReference type="PANTHER" id="PTHR12613:SF0">
    <property type="entry name" value="ERO1-LIKE PROTEIN"/>
    <property type="match status" value="1"/>
</dbReference>
<evidence type="ECO:0000313" key="20">
    <source>
        <dbReference type="Proteomes" id="UP000789759"/>
    </source>
</evidence>
<dbReference type="OrthoDB" id="269384at2759"/>
<evidence type="ECO:0000256" key="16">
    <source>
        <dbReference type="PIRSR" id="PIRSR017205-1"/>
    </source>
</evidence>
<comment type="similarity">
    <text evidence="3">Belongs to the EROs family.</text>
</comment>
<evidence type="ECO:0000256" key="15">
    <source>
        <dbReference type="ARBA" id="ARBA00023284"/>
    </source>
</evidence>
<keyword evidence="5" id="KW-0813">Transport</keyword>
<evidence type="ECO:0000256" key="7">
    <source>
        <dbReference type="ARBA" id="ARBA00022729"/>
    </source>
</evidence>
<name>A0A9N8ZV63_9GLOM</name>
<feature type="disulfide bond" description="Redox-active" evidence="18">
    <location>
        <begin position="111"/>
        <end position="116"/>
    </location>
</feature>
<evidence type="ECO:0000256" key="17">
    <source>
        <dbReference type="PIRSR" id="PIRSR017205-2"/>
    </source>
</evidence>
<evidence type="ECO:0000256" key="10">
    <source>
        <dbReference type="ARBA" id="ARBA00022982"/>
    </source>
</evidence>
<feature type="binding site" evidence="17">
    <location>
        <position position="290"/>
    </location>
    <ligand>
        <name>FAD</name>
        <dbReference type="ChEBI" id="CHEBI:57692"/>
    </ligand>
</feature>
<organism evidence="19 20">
    <name type="scientific">Cetraspora pellucida</name>
    <dbReference type="NCBI Taxonomy" id="1433469"/>
    <lineage>
        <taxon>Eukaryota</taxon>
        <taxon>Fungi</taxon>
        <taxon>Fungi incertae sedis</taxon>
        <taxon>Mucoromycota</taxon>
        <taxon>Glomeromycotina</taxon>
        <taxon>Glomeromycetes</taxon>
        <taxon>Diversisporales</taxon>
        <taxon>Gigasporaceae</taxon>
        <taxon>Cetraspora</taxon>
    </lineage>
</organism>
<keyword evidence="12" id="KW-0472">Membrane</keyword>
<comment type="subunit">
    <text evidence="4">May function both as a monomer and a homodimer.</text>
</comment>
<feature type="binding site" evidence="17">
    <location>
        <position position="184"/>
    </location>
    <ligand>
        <name>FAD</name>
        <dbReference type="ChEBI" id="CHEBI:57692"/>
    </ligand>
</feature>
<evidence type="ECO:0000256" key="6">
    <source>
        <dbReference type="ARBA" id="ARBA00022630"/>
    </source>
</evidence>
<feature type="binding site" evidence="17">
    <location>
        <position position="261"/>
    </location>
    <ligand>
        <name>FAD</name>
        <dbReference type="ChEBI" id="CHEBI:57692"/>
    </ligand>
</feature>
<dbReference type="InterPro" id="IPR007266">
    <property type="entry name" value="Ero1"/>
</dbReference>
<evidence type="ECO:0000256" key="13">
    <source>
        <dbReference type="ARBA" id="ARBA00023157"/>
    </source>
</evidence>
<dbReference type="SUPFAM" id="SSF110019">
    <property type="entry name" value="ERO1-like"/>
    <property type="match status" value="1"/>
</dbReference>
<comment type="subcellular location">
    <subcellularLocation>
        <location evidence="2">Endoplasmic reticulum membrane</location>
        <topology evidence="2">Peripheral membrane protein</topology>
        <orientation evidence="2">Lumenal side</orientation>
    </subcellularLocation>
</comment>
<dbReference type="GO" id="GO:0071949">
    <property type="term" value="F:FAD binding"/>
    <property type="evidence" value="ECO:0007669"/>
    <property type="project" value="InterPro"/>
</dbReference>
<keyword evidence="10" id="KW-0249">Electron transport</keyword>
<keyword evidence="7" id="KW-0732">Signal</keyword>
<keyword evidence="15" id="KW-0676">Redox-active center</keyword>
<dbReference type="AlphaFoldDB" id="A0A9N8ZV63"/>
<comment type="caution">
    <text evidence="19">The sequence shown here is derived from an EMBL/GenBank/DDBJ whole genome shotgun (WGS) entry which is preliminary data.</text>
</comment>
<dbReference type="PANTHER" id="PTHR12613">
    <property type="entry name" value="ERO1-RELATED"/>
    <property type="match status" value="1"/>
</dbReference>
<feature type="disulfide bond" description="Redox-active" evidence="18">
    <location>
        <begin position="387"/>
        <end position="390"/>
    </location>
</feature>
<dbReference type="GO" id="GO:0015035">
    <property type="term" value="F:protein-disulfide reductase activity"/>
    <property type="evidence" value="ECO:0007669"/>
    <property type="project" value="InterPro"/>
</dbReference>
<evidence type="ECO:0000313" key="19">
    <source>
        <dbReference type="EMBL" id="CAG8507850.1"/>
    </source>
</evidence>
<keyword evidence="13 18" id="KW-1015">Disulfide bond</keyword>
<dbReference type="Proteomes" id="UP000789759">
    <property type="component" value="Unassembled WGS sequence"/>
</dbReference>
<keyword evidence="11" id="KW-0560">Oxidoreductase</keyword>
<dbReference type="Pfam" id="PF04137">
    <property type="entry name" value="ERO1"/>
    <property type="match status" value="1"/>
</dbReference>
<feature type="binding site" evidence="17">
    <location>
        <position position="195"/>
    </location>
    <ligand>
        <name>FAD</name>
        <dbReference type="ChEBI" id="CHEBI:57692"/>
    </ligand>
</feature>
<proteinExistence type="inferred from homology"/>
<comment type="cofactor">
    <cofactor evidence="1 17">
        <name>FAD</name>
        <dbReference type="ChEBI" id="CHEBI:57692"/>
    </cofactor>
</comment>
<evidence type="ECO:0000256" key="4">
    <source>
        <dbReference type="ARBA" id="ARBA00011802"/>
    </source>
</evidence>
<gene>
    <name evidence="19" type="ORF">CPELLU_LOCUS2767</name>
</gene>
<evidence type="ECO:0000256" key="18">
    <source>
        <dbReference type="PIRSR" id="PIRSR017205-3"/>
    </source>
</evidence>
<evidence type="ECO:0000256" key="1">
    <source>
        <dbReference type="ARBA" id="ARBA00001974"/>
    </source>
</evidence>
<evidence type="ECO:0000256" key="11">
    <source>
        <dbReference type="ARBA" id="ARBA00023002"/>
    </source>
</evidence>
<evidence type="ECO:0000256" key="5">
    <source>
        <dbReference type="ARBA" id="ARBA00022448"/>
    </source>
</evidence>
<evidence type="ECO:0000256" key="9">
    <source>
        <dbReference type="ARBA" id="ARBA00022827"/>
    </source>
</evidence>
<sequence length="417" mass="47388">MKQILPYTLILFIVVPLLLFSTCRIFISASQSGLGPPRSEFMETLLDKTSEQNYCSLSGLISDACCGYKTVEKINDELFPQLNELVKKRFFKYYKLNLYKECPFWTEYAQCINQACAVETIDETDVPEMWRSDVLGALRTSPAGPLFQPYKKCEFSEQDFCVVEDEADVESVFVNLLENPERFTGYAGASAGRVWKAIYEENCFNTAQTTDLSGGKGQSVSPISKSNLMGIFKAPNQPDAIDSDVCFEKRVIKAHYFIGLHSSISIHICNEYLNQTTGQWGPNLDCFISRIGSHPERLENVYFTYVVLLRAISKVSDYLKEYEFCTGNKAQDSEVKNVVNQLVNTAKLIPETFDEKQMFASSQSFLLKEEFKARFRNVSRIMDCVGCDKCRLWGKLQISGIGTGLKILFSYDDEFFK</sequence>
<feature type="active site" description="Nucleophile" evidence="16">
    <location>
        <position position="387"/>
    </location>
</feature>
<keyword evidence="9 17" id="KW-0274">FAD</keyword>
<accession>A0A9N8ZV63</accession>
<evidence type="ECO:0000256" key="2">
    <source>
        <dbReference type="ARBA" id="ARBA00004367"/>
    </source>
</evidence>
<feature type="disulfide bond" evidence="18">
    <location>
        <begin position="153"/>
        <end position="325"/>
    </location>
</feature>
<keyword evidence="6" id="KW-0285">Flavoprotein</keyword>
<evidence type="ECO:0000256" key="14">
    <source>
        <dbReference type="ARBA" id="ARBA00023180"/>
    </source>
</evidence>
<dbReference type="GO" id="GO:0005789">
    <property type="term" value="C:endoplasmic reticulum membrane"/>
    <property type="evidence" value="ECO:0007669"/>
    <property type="project" value="UniProtKB-SubCell"/>
</dbReference>
<evidence type="ECO:0000256" key="8">
    <source>
        <dbReference type="ARBA" id="ARBA00022824"/>
    </source>
</evidence>
<evidence type="ECO:0000256" key="12">
    <source>
        <dbReference type="ARBA" id="ARBA00023136"/>
    </source>
</evidence>